<name>A0A5C6VG87_9BURK</name>
<dbReference type="InterPro" id="IPR003661">
    <property type="entry name" value="HisK_dim/P_dom"/>
</dbReference>
<evidence type="ECO:0000256" key="2">
    <source>
        <dbReference type="ARBA" id="ARBA00012438"/>
    </source>
</evidence>
<keyword evidence="6" id="KW-0418">Kinase</keyword>
<dbReference type="PANTHER" id="PTHR43065:SF10">
    <property type="entry name" value="PEROXIDE STRESS-ACTIVATED HISTIDINE KINASE MAK3"/>
    <property type="match status" value="1"/>
</dbReference>
<dbReference type="InterPro" id="IPR003018">
    <property type="entry name" value="GAF"/>
</dbReference>
<dbReference type="Proteomes" id="UP001481677">
    <property type="component" value="Unassembled WGS sequence"/>
</dbReference>
<protein>
    <recommendedName>
        <fullName evidence="2">histidine kinase</fullName>
        <ecNumber evidence="2">2.7.13.3</ecNumber>
    </recommendedName>
</protein>
<dbReference type="PROSITE" id="PS50109">
    <property type="entry name" value="HIS_KIN"/>
    <property type="match status" value="1"/>
</dbReference>
<keyword evidence="7 11" id="KW-0067">ATP-binding</keyword>
<dbReference type="InterPro" id="IPR004358">
    <property type="entry name" value="Sig_transdc_His_kin-like_C"/>
</dbReference>
<dbReference type="PANTHER" id="PTHR43065">
    <property type="entry name" value="SENSOR HISTIDINE KINASE"/>
    <property type="match status" value="1"/>
</dbReference>
<keyword evidence="4" id="KW-0808">Transferase</keyword>
<evidence type="ECO:0000313" key="11">
    <source>
        <dbReference type="EMBL" id="MEM5343515.1"/>
    </source>
</evidence>
<dbReference type="Gene3D" id="3.30.565.10">
    <property type="entry name" value="Histidine kinase-like ATPase, C-terminal domain"/>
    <property type="match status" value="1"/>
</dbReference>
<dbReference type="SUPFAM" id="SSF55874">
    <property type="entry name" value="ATPase domain of HSP90 chaperone/DNA topoisomerase II/histidine kinase"/>
    <property type="match status" value="1"/>
</dbReference>
<dbReference type="EMBL" id="JAZHGA010000025">
    <property type="protein sequence ID" value="MEM5343515.1"/>
    <property type="molecule type" value="Genomic_DNA"/>
</dbReference>
<evidence type="ECO:0000256" key="7">
    <source>
        <dbReference type="ARBA" id="ARBA00022840"/>
    </source>
</evidence>
<dbReference type="CDD" id="cd00082">
    <property type="entry name" value="HisKA"/>
    <property type="match status" value="1"/>
</dbReference>
<dbReference type="GO" id="GO:0005524">
    <property type="term" value="F:ATP binding"/>
    <property type="evidence" value="ECO:0007669"/>
    <property type="project" value="UniProtKB-KW"/>
</dbReference>
<dbReference type="AlphaFoldDB" id="A0A5C6VG87"/>
<dbReference type="InterPro" id="IPR005467">
    <property type="entry name" value="His_kinase_dom"/>
</dbReference>
<dbReference type="Proteomes" id="UP000321776">
    <property type="component" value="Unassembled WGS sequence"/>
</dbReference>
<dbReference type="InterPro" id="IPR036097">
    <property type="entry name" value="HisK_dim/P_sf"/>
</dbReference>
<feature type="compositionally biased region" description="Low complexity" evidence="9">
    <location>
        <begin position="1"/>
        <end position="14"/>
    </location>
</feature>
<evidence type="ECO:0000313" key="13">
    <source>
        <dbReference type="Proteomes" id="UP000321776"/>
    </source>
</evidence>
<evidence type="ECO:0000313" key="12">
    <source>
        <dbReference type="EMBL" id="TXC84343.1"/>
    </source>
</evidence>
<organism evidence="12 13">
    <name type="scientific">Paraburkholderia azotifigens</name>
    <dbReference type="NCBI Taxonomy" id="2057004"/>
    <lineage>
        <taxon>Bacteria</taxon>
        <taxon>Pseudomonadati</taxon>
        <taxon>Pseudomonadota</taxon>
        <taxon>Betaproteobacteria</taxon>
        <taxon>Burkholderiales</taxon>
        <taxon>Burkholderiaceae</taxon>
        <taxon>Paraburkholderia</taxon>
    </lineage>
</organism>
<dbReference type="InterPro" id="IPR035965">
    <property type="entry name" value="PAS-like_dom_sf"/>
</dbReference>
<keyword evidence="14" id="KW-1185">Reference proteome</keyword>
<keyword evidence="5" id="KW-0547">Nucleotide-binding</keyword>
<reference evidence="11 14" key="3">
    <citation type="submission" date="2024-01" db="EMBL/GenBank/DDBJ databases">
        <title>The diversity of rhizobia nodulating Mimosa spp. in eleven states of Brazil covering several biomes is determined by host plant, location, and edaphic factors.</title>
        <authorList>
            <person name="Rouws L."/>
            <person name="Barauna A."/>
            <person name="Beukes C."/>
            <person name="De Faria S.M."/>
            <person name="Gross E."/>
            <person name="Dos Reis Junior F.B."/>
            <person name="Simon M."/>
            <person name="Maluk M."/>
            <person name="Odee D.W."/>
            <person name="Kenicer G."/>
            <person name="Young J.P.W."/>
            <person name="Reis V.M."/>
            <person name="Zilli J."/>
            <person name="James E.K."/>
        </authorList>
    </citation>
    <scope>NUCLEOTIDE SEQUENCE [LARGE SCALE GENOMIC DNA]</scope>
    <source>
        <strain evidence="11 14">JPY530</strain>
    </source>
</reference>
<dbReference type="InterPro" id="IPR029016">
    <property type="entry name" value="GAF-like_dom_sf"/>
</dbReference>
<reference evidence="12" key="2">
    <citation type="submission" date="2019-08" db="EMBL/GenBank/DDBJ databases">
        <authorList>
            <person name="Im W.-T."/>
        </authorList>
    </citation>
    <scope>NUCLEOTIDE SEQUENCE</scope>
    <source>
        <strain evidence="12">NF 2-5-3</strain>
    </source>
</reference>
<evidence type="ECO:0000256" key="9">
    <source>
        <dbReference type="SAM" id="MobiDB-lite"/>
    </source>
</evidence>
<sequence length="494" mass="54492">MRAPSAVSSSSFEAARAEASRASKPKRRADYVRRTRSRSVLCLPMVRQGELVGVLYLESNLAPCVFTSDRVALLQLLASQAAISLDNAALYTDLQRSEHRYRQLFSETPVGLWQTEAQTLVAMLTSLRQHGVQDLSQYIDDHPEWLTSAYEGLVLEDANHYAMQMFGARDGRELLGPLSWVWRANPGTFRRAVTSRYNGEELFQETTKLPTLDGRVIDVLFTVARPRKNDDQGMAVISLVDLTERIRAQDMLQRVQADFAHAARISMLGELAASIAHELKQPLAAINMSGQAVLRWLNRPVPNLDEARATGERIMVDAERAVNIIQRIHGMAARDTPQHTLVSLADLIDEALGFLDHELQLHSVAVTRAYAAGAQHVLADRVQLQQVIVNLTVNAMQAITQAQSARREITIRVDMQDAATLCCAVEDSGPGIAPEHLDSLFESFFTTRESGMGMGLPICRSIIEAHGGRIPADNKSVHGGARFGLTLPMASGIR</sequence>
<dbReference type="EC" id="2.7.13.3" evidence="2"/>
<dbReference type="Pfam" id="PF01590">
    <property type="entry name" value="GAF"/>
    <property type="match status" value="1"/>
</dbReference>
<dbReference type="RefSeq" id="WP_147236407.1">
    <property type="nucleotide sequence ID" value="NZ_JAZHFZ010000027.1"/>
</dbReference>
<dbReference type="SMART" id="SM00387">
    <property type="entry name" value="HATPase_c"/>
    <property type="match status" value="1"/>
</dbReference>
<dbReference type="Gene3D" id="3.30.450.20">
    <property type="entry name" value="PAS domain"/>
    <property type="match status" value="1"/>
</dbReference>
<dbReference type="Pfam" id="PF00512">
    <property type="entry name" value="HisKA"/>
    <property type="match status" value="1"/>
</dbReference>
<dbReference type="SUPFAM" id="SSF47384">
    <property type="entry name" value="Homodimeric domain of signal transducing histidine kinase"/>
    <property type="match status" value="1"/>
</dbReference>
<gene>
    <name evidence="12" type="ORF">FRZ40_29090</name>
    <name evidence="11" type="ORF">V4C56_28325</name>
</gene>
<dbReference type="InterPro" id="IPR003594">
    <property type="entry name" value="HATPase_dom"/>
</dbReference>
<evidence type="ECO:0000259" key="10">
    <source>
        <dbReference type="PROSITE" id="PS50109"/>
    </source>
</evidence>
<comment type="caution">
    <text evidence="12">The sequence shown here is derived from an EMBL/GenBank/DDBJ whole genome shotgun (WGS) entry which is preliminary data.</text>
</comment>
<dbReference type="SUPFAM" id="SSF55781">
    <property type="entry name" value="GAF domain-like"/>
    <property type="match status" value="1"/>
</dbReference>
<evidence type="ECO:0000256" key="8">
    <source>
        <dbReference type="ARBA" id="ARBA00023012"/>
    </source>
</evidence>
<evidence type="ECO:0000256" key="3">
    <source>
        <dbReference type="ARBA" id="ARBA00022553"/>
    </source>
</evidence>
<accession>A0A5C6VG87</accession>
<keyword evidence="3" id="KW-0597">Phosphoprotein</keyword>
<dbReference type="SMART" id="SM00388">
    <property type="entry name" value="HisKA"/>
    <property type="match status" value="1"/>
</dbReference>
<feature type="domain" description="Histidine kinase" evidence="10">
    <location>
        <begin position="274"/>
        <end position="491"/>
    </location>
</feature>
<dbReference type="Gene3D" id="1.10.287.130">
    <property type="match status" value="1"/>
</dbReference>
<comment type="catalytic activity">
    <reaction evidence="1">
        <text>ATP + protein L-histidine = ADP + protein N-phospho-L-histidine.</text>
        <dbReference type="EC" id="2.7.13.3"/>
    </reaction>
</comment>
<dbReference type="InterPro" id="IPR036890">
    <property type="entry name" value="HATPase_C_sf"/>
</dbReference>
<reference evidence="12 13" key="1">
    <citation type="journal article" date="2018" name="Int. J. Syst. Evol. Microbiol.">
        <title>Paraburkholderia azotifigens sp. nov., a nitrogen-fixing bacterium isolated from paddy soil.</title>
        <authorList>
            <person name="Choi G.M."/>
            <person name="Im W.T."/>
        </authorList>
    </citation>
    <scope>NUCLEOTIDE SEQUENCE [LARGE SCALE GENOMIC DNA]</scope>
    <source>
        <strain evidence="12 13">NF 2-5-3</strain>
    </source>
</reference>
<dbReference type="SUPFAM" id="SSF55785">
    <property type="entry name" value="PYP-like sensor domain (PAS domain)"/>
    <property type="match status" value="1"/>
</dbReference>
<evidence type="ECO:0000256" key="4">
    <source>
        <dbReference type="ARBA" id="ARBA00022679"/>
    </source>
</evidence>
<dbReference type="Gene3D" id="3.30.450.40">
    <property type="match status" value="1"/>
</dbReference>
<dbReference type="EMBL" id="VOQS01000003">
    <property type="protein sequence ID" value="TXC84343.1"/>
    <property type="molecule type" value="Genomic_DNA"/>
</dbReference>
<proteinExistence type="predicted"/>
<dbReference type="Pfam" id="PF02518">
    <property type="entry name" value="HATPase_c"/>
    <property type="match status" value="1"/>
</dbReference>
<evidence type="ECO:0000313" key="14">
    <source>
        <dbReference type="Proteomes" id="UP001481677"/>
    </source>
</evidence>
<dbReference type="PRINTS" id="PR00344">
    <property type="entry name" value="BCTRLSENSOR"/>
</dbReference>
<keyword evidence="8" id="KW-0902">Two-component regulatory system</keyword>
<feature type="region of interest" description="Disordered" evidence="9">
    <location>
        <begin position="1"/>
        <end position="30"/>
    </location>
</feature>
<dbReference type="GO" id="GO:0000155">
    <property type="term" value="F:phosphorelay sensor kinase activity"/>
    <property type="evidence" value="ECO:0007669"/>
    <property type="project" value="InterPro"/>
</dbReference>
<evidence type="ECO:0000256" key="6">
    <source>
        <dbReference type="ARBA" id="ARBA00022777"/>
    </source>
</evidence>
<evidence type="ECO:0000256" key="5">
    <source>
        <dbReference type="ARBA" id="ARBA00022741"/>
    </source>
</evidence>
<evidence type="ECO:0000256" key="1">
    <source>
        <dbReference type="ARBA" id="ARBA00000085"/>
    </source>
</evidence>